<dbReference type="AlphaFoldDB" id="A0A7I7LD88"/>
<dbReference type="Proteomes" id="UP000467164">
    <property type="component" value="Chromosome"/>
</dbReference>
<proteinExistence type="predicted"/>
<protein>
    <submittedName>
        <fullName evidence="1">Uncharacterized protein</fullName>
    </submittedName>
</protein>
<evidence type="ECO:0000313" key="2">
    <source>
        <dbReference type="Proteomes" id="UP000467164"/>
    </source>
</evidence>
<evidence type="ECO:0000313" key="1">
    <source>
        <dbReference type="EMBL" id="BBX57233.1"/>
    </source>
</evidence>
<name>A0A7I7LD88_9MYCO</name>
<reference evidence="1 2" key="1">
    <citation type="journal article" date="2019" name="Emerg. Microbes Infect.">
        <title>Comprehensive subspecies identification of 175 nontuberculous mycobacteria species based on 7547 genomic profiles.</title>
        <authorList>
            <person name="Matsumoto Y."/>
            <person name="Kinjo T."/>
            <person name="Motooka D."/>
            <person name="Nabeya D."/>
            <person name="Jung N."/>
            <person name="Uechi K."/>
            <person name="Horii T."/>
            <person name="Iida T."/>
            <person name="Fujita J."/>
            <person name="Nakamura S."/>
        </authorList>
    </citation>
    <scope>NUCLEOTIDE SEQUENCE [LARGE SCALE GENOMIC DNA]</scope>
    <source>
        <strain evidence="1 2">JCM 12657</strain>
    </source>
</reference>
<keyword evidence="2" id="KW-1185">Reference proteome</keyword>
<sequence>MWVKTEFINAVVTDQALTEKTRDRGDALRKLVQRRFGSRTPTRDTPVFVDFADDSGDLLGRCAAARIGQQ</sequence>
<dbReference type="KEGG" id="msho:MSHO_25780"/>
<dbReference type="EMBL" id="AP022572">
    <property type="protein sequence ID" value="BBX57233.1"/>
    <property type="molecule type" value="Genomic_DNA"/>
</dbReference>
<organism evidence="1 2">
    <name type="scientific">Mycobacterium shottsii</name>
    <dbReference type="NCBI Taxonomy" id="133549"/>
    <lineage>
        <taxon>Bacteria</taxon>
        <taxon>Bacillati</taxon>
        <taxon>Actinomycetota</taxon>
        <taxon>Actinomycetes</taxon>
        <taxon>Mycobacteriales</taxon>
        <taxon>Mycobacteriaceae</taxon>
        <taxon>Mycobacterium</taxon>
        <taxon>Mycobacterium ulcerans group</taxon>
    </lineage>
</organism>
<accession>A0A7I7LD88</accession>
<gene>
    <name evidence="1" type="ORF">MSHO_25780</name>
</gene>